<dbReference type="InterPro" id="IPR001373">
    <property type="entry name" value="Cullin_N"/>
</dbReference>
<dbReference type="InterPro" id="IPR016159">
    <property type="entry name" value="Cullin_repeat-like_dom_sf"/>
</dbReference>
<feature type="domain" description="F-box" evidence="2">
    <location>
        <begin position="17"/>
        <end position="63"/>
    </location>
</feature>
<dbReference type="Proteomes" id="UP000187209">
    <property type="component" value="Unassembled WGS sequence"/>
</dbReference>
<evidence type="ECO:0000313" key="3">
    <source>
        <dbReference type="EMBL" id="OMJ77678.1"/>
    </source>
</evidence>
<dbReference type="InterPro" id="IPR036047">
    <property type="entry name" value="F-box-like_dom_sf"/>
</dbReference>
<evidence type="ECO:0000313" key="4">
    <source>
        <dbReference type="Proteomes" id="UP000187209"/>
    </source>
</evidence>
<accession>A0A1R2BLS3</accession>
<dbReference type="SUPFAM" id="SSF81383">
    <property type="entry name" value="F-box domain"/>
    <property type="match status" value="1"/>
</dbReference>
<dbReference type="OrthoDB" id="298568at2759"/>
<keyword evidence="4" id="KW-1185">Reference proteome</keyword>
<dbReference type="Gene3D" id="1.20.1310.10">
    <property type="entry name" value="Cullin Repeats"/>
    <property type="match status" value="1"/>
</dbReference>
<dbReference type="PROSITE" id="PS50181">
    <property type="entry name" value="FBOX"/>
    <property type="match status" value="1"/>
</dbReference>
<comment type="caution">
    <text evidence="3">The sequence shown here is derived from an EMBL/GenBank/DDBJ whole genome shotgun (WGS) entry which is preliminary data.</text>
</comment>
<organism evidence="3 4">
    <name type="scientific">Stentor coeruleus</name>
    <dbReference type="NCBI Taxonomy" id="5963"/>
    <lineage>
        <taxon>Eukaryota</taxon>
        <taxon>Sar</taxon>
        <taxon>Alveolata</taxon>
        <taxon>Ciliophora</taxon>
        <taxon>Postciliodesmatophora</taxon>
        <taxon>Heterotrichea</taxon>
        <taxon>Heterotrichida</taxon>
        <taxon>Stentoridae</taxon>
        <taxon>Stentor</taxon>
    </lineage>
</organism>
<dbReference type="AlphaFoldDB" id="A0A1R2BLS3"/>
<dbReference type="InterPro" id="IPR001810">
    <property type="entry name" value="F-box_dom"/>
</dbReference>
<reference evidence="3 4" key="1">
    <citation type="submission" date="2016-11" db="EMBL/GenBank/DDBJ databases">
        <title>The macronuclear genome of Stentor coeruleus: a giant cell with tiny introns.</title>
        <authorList>
            <person name="Slabodnick M."/>
            <person name="Ruby J.G."/>
            <person name="Reiff S.B."/>
            <person name="Swart E.C."/>
            <person name="Gosai S."/>
            <person name="Prabakaran S."/>
            <person name="Witkowska E."/>
            <person name="Larue G.E."/>
            <person name="Fisher S."/>
            <person name="Freeman R.M."/>
            <person name="Gunawardena J."/>
            <person name="Chu W."/>
            <person name="Stover N.A."/>
            <person name="Gregory B.D."/>
            <person name="Nowacki M."/>
            <person name="Derisi J."/>
            <person name="Roy S.W."/>
            <person name="Marshall W.F."/>
            <person name="Sood P."/>
        </authorList>
    </citation>
    <scope>NUCLEOTIDE SEQUENCE [LARGE SCALE GENOMIC DNA]</scope>
    <source>
        <strain evidence="3">WM001</strain>
    </source>
</reference>
<proteinExistence type="inferred from homology"/>
<comment type="similarity">
    <text evidence="1">Belongs to the cullin family.</text>
</comment>
<evidence type="ECO:0000256" key="1">
    <source>
        <dbReference type="ARBA" id="ARBA00006019"/>
    </source>
</evidence>
<evidence type="ECO:0000259" key="2">
    <source>
        <dbReference type="PROSITE" id="PS50181"/>
    </source>
</evidence>
<gene>
    <name evidence="3" type="ORF">SteCoe_22671</name>
</gene>
<dbReference type="Pfam" id="PF12937">
    <property type="entry name" value="F-box-like"/>
    <property type="match status" value="1"/>
</dbReference>
<dbReference type="EMBL" id="MPUH01000562">
    <property type="protein sequence ID" value="OMJ77678.1"/>
    <property type="molecule type" value="Genomic_DNA"/>
</dbReference>
<dbReference type="Gene3D" id="1.20.1280.50">
    <property type="match status" value="1"/>
</dbReference>
<sequence>MHRKLNYKRKNEMSFYIRNTNMIPQSILSEIMVYLNLPELLEVRIVNKRFYNACKSPFLFRREFISMWMTSTDTSTQASSNWQSLCLEGIRAKVYWQNLSDEIFTNQELRILYDELVSTLASPIPIFPVMRRDIFCMPTLIQDLLANPDDQFIIDSELEQYSEAIAIYLQENSEELFYQTHTNDLIALRWNTRKSNERDSIGSESTQCSEDFNDSLLIVLIKAIKKVVKIYCKAASQLLLESSSILTAYANAWESYSFAIKKINSLFLPVTELINEFYENNYGNNNNTPPRINMMKILLSIWRRRVFEPCKEKILSQVINELNQIRETSIEKLYWAESRRIVEGLLDLSLNELSVFFKQHSLLTVEGPYSYLHYGVIEKLKEFYNDFPVVFEKEQEILSGIFIPATVREARRNYCDIIGKKFKNQELITESLNYEKNEDDLMIEWTAQNYGIPVDDFDIFKRFSQFKENKFCDIVVQLHDYNMCIDSQA</sequence>
<dbReference type="SUPFAM" id="SSF74788">
    <property type="entry name" value="Cullin repeat-like"/>
    <property type="match status" value="1"/>
</dbReference>
<dbReference type="Pfam" id="PF00888">
    <property type="entry name" value="Cullin"/>
    <property type="match status" value="1"/>
</dbReference>
<dbReference type="SMART" id="SM00256">
    <property type="entry name" value="FBOX"/>
    <property type="match status" value="1"/>
</dbReference>
<name>A0A1R2BLS3_9CILI</name>
<protein>
    <recommendedName>
        <fullName evidence="2">F-box domain-containing protein</fullName>
    </recommendedName>
</protein>